<gene>
    <name evidence="1" type="ORF">BDV39DRAFT_195876</name>
</gene>
<protein>
    <submittedName>
        <fullName evidence="1">Uncharacterized protein</fullName>
    </submittedName>
</protein>
<name>A0A5N6WS12_9EURO</name>
<proteinExistence type="predicted"/>
<keyword evidence="2" id="KW-1185">Reference proteome</keyword>
<dbReference type="AlphaFoldDB" id="A0A5N6WS12"/>
<dbReference type="Proteomes" id="UP000325945">
    <property type="component" value="Unassembled WGS sequence"/>
</dbReference>
<evidence type="ECO:0000313" key="1">
    <source>
        <dbReference type="EMBL" id="KAE8323398.1"/>
    </source>
</evidence>
<dbReference type="EMBL" id="ML741830">
    <property type="protein sequence ID" value="KAE8323398.1"/>
    <property type="molecule type" value="Genomic_DNA"/>
</dbReference>
<organism evidence="1 2">
    <name type="scientific">Aspergillus sergii</name>
    <dbReference type="NCBI Taxonomy" id="1034303"/>
    <lineage>
        <taxon>Eukaryota</taxon>
        <taxon>Fungi</taxon>
        <taxon>Dikarya</taxon>
        <taxon>Ascomycota</taxon>
        <taxon>Pezizomycotina</taxon>
        <taxon>Eurotiomycetes</taxon>
        <taxon>Eurotiomycetidae</taxon>
        <taxon>Eurotiales</taxon>
        <taxon>Aspergillaceae</taxon>
        <taxon>Aspergillus</taxon>
        <taxon>Aspergillus subgen. Circumdati</taxon>
    </lineage>
</organism>
<sequence>MDRGCERLWTLERLDPWYDCDHQTLEGIHYVPLSSSESKKGIARTETPQLFESLIRVGSSGSSRQYLELSKVYFTCCSVYYITGFGIEVVMAIPPGLQSWRCYHAATRLDFTLSNPLCIPFEPFKRGD</sequence>
<accession>A0A5N6WS12</accession>
<reference evidence="2" key="1">
    <citation type="submission" date="2019-04" db="EMBL/GenBank/DDBJ databases">
        <title>Friends and foes A comparative genomics studyof 23 Aspergillus species from section Flavi.</title>
        <authorList>
            <consortium name="DOE Joint Genome Institute"/>
            <person name="Kjaerbolling I."/>
            <person name="Vesth T."/>
            <person name="Frisvad J.C."/>
            <person name="Nybo J.L."/>
            <person name="Theobald S."/>
            <person name="Kildgaard S."/>
            <person name="Isbrandt T."/>
            <person name="Kuo A."/>
            <person name="Sato A."/>
            <person name="Lyhne E.K."/>
            <person name="Kogle M.E."/>
            <person name="Wiebenga A."/>
            <person name="Kun R.S."/>
            <person name="Lubbers R.J."/>
            <person name="Makela M.R."/>
            <person name="Barry K."/>
            <person name="Chovatia M."/>
            <person name="Clum A."/>
            <person name="Daum C."/>
            <person name="Haridas S."/>
            <person name="He G."/>
            <person name="LaButti K."/>
            <person name="Lipzen A."/>
            <person name="Mondo S."/>
            <person name="Riley R."/>
            <person name="Salamov A."/>
            <person name="Simmons B.A."/>
            <person name="Magnuson J.K."/>
            <person name="Henrissat B."/>
            <person name="Mortensen U.H."/>
            <person name="Larsen T.O."/>
            <person name="Devries R.P."/>
            <person name="Grigoriev I.V."/>
            <person name="Machida M."/>
            <person name="Baker S.E."/>
            <person name="Andersen M.R."/>
        </authorList>
    </citation>
    <scope>NUCLEOTIDE SEQUENCE [LARGE SCALE GENOMIC DNA]</scope>
    <source>
        <strain evidence="2">CBS 130017</strain>
    </source>
</reference>
<evidence type="ECO:0000313" key="2">
    <source>
        <dbReference type="Proteomes" id="UP000325945"/>
    </source>
</evidence>